<feature type="compositionally biased region" description="Basic residues" evidence="1">
    <location>
        <begin position="285"/>
        <end position="295"/>
    </location>
</feature>
<dbReference type="GeneID" id="6008033"/>
<feature type="region of interest" description="Disordered" evidence="1">
    <location>
        <begin position="244"/>
        <end position="349"/>
    </location>
</feature>
<evidence type="ECO:0000313" key="2">
    <source>
        <dbReference type="EMBL" id="EAU90236.1"/>
    </source>
</evidence>
<dbReference type="RefSeq" id="XP_001831563.1">
    <property type="nucleotide sequence ID" value="XM_001831511.1"/>
</dbReference>
<reference evidence="2 3" key="1">
    <citation type="journal article" date="2010" name="Proc. Natl. Acad. Sci. U.S.A.">
        <title>Insights into evolution of multicellular fungi from the assembled chromosomes of the mushroom Coprinopsis cinerea (Coprinus cinereus).</title>
        <authorList>
            <person name="Stajich J.E."/>
            <person name="Wilke S.K."/>
            <person name="Ahren D."/>
            <person name="Au C.H."/>
            <person name="Birren B.W."/>
            <person name="Borodovsky M."/>
            <person name="Burns C."/>
            <person name="Canback B."/>
            <person name="Casselton L.A."/>
            <person name="Cheng C.K."/>
            <person name="Deng J."/>
            <person name="Dietrich F.S."/>
            <person name="Fargo D.C."/>
            <person name="Farman M.L."/>
            <person name="Gathman A.C."/>
            <person name="Goldberg J."/>
            <person name="Guigo R."/>
            <person name="Hoegger P.J."/>
            <person name="Hooker J.B."/>
            <person name="Huggins A."/>
            <person name="James T.Y."/>
            <person name="Kamada T."/>
            <person name="Kilaru S."/>
            <person name="Kodira C."/>
            <person name="Kues U."/>
            <person name="Kupfer D."/>
            <person name="Kwan H.S."/>
            <person name="Lomsadze A."/>
            <person name="Li W."/>
            <person name="Lilly W.W."/>
            <person name="Ma L.J."/>
            <person name="Mackey A.J."/>
            <person name="Manning G."/>
            <person name="Martin F."/>
            <person name="Muraguchi H."/>
            <person name="Natvig D.O."/>
            <person name="Palmerini H."/>
            <person name="Ramesh M.A."/>
            <person name="Rehmeyer C.J."/>
            <person name="Roe B.A."/>
            <person name="Shenoy N."/>
            <person name="Stanke M."/>
            <person name="Ter-Hovhannisyan V."/>
            <person name="Tunlid A."/>
            <person name="Velagapudi R."/>
            <person name="Vision T.J."/>
            <person name="Zeng Q."/>
            <person name="Zolan M.E."/>
            <person name="Pukkila P.J."/>
        </authorList>
    </citation>
    <scope>NUCLEOTIDE SEQUENCE [LARGE SCALE GENOMIC DNA]</scope>
    <source>
        <strain evidence="3">Okayama-7 / 130 / ATCC MYA-4618 / FGSC 9003</strain>
    </source>
</reference>
<dbReference type="STRING" id="240176.A8N9Q7"/>
<feature type="compositionally biased region" description="Low complexity" evidence="1">
    <location>
        <begin position="160"/>
        <end position="169"/>
    </location>
</feature>
<dbReference type="OMA" id="RMRKGIY"/>
<dbReference type="InParanoid" id="A8N9Q7"/>
<proteinExistence type="predicted"/>
<dbReference type="EMBL" id="AACS02000007">
    <property type="protein sequence ID" value="EAU90236.1"/>
    <property type="molecule type" value="Genomic_DNA"/>
</dbReference>
<comment type="caution">
    <text evidence="2">The sequence shown here is derived from an EMBL/GenBank/DDBJ whole genome shotgun (WGS) entry which is preliminary data.</text>
</comment>
<feature type="compositionally biased region" description="Acidic residues" evidence="1">
    <location>
        <begin position="304"/>
        <end position="315"/>
    </location>
</feature>
<feature type="compositionally biased region" description="Basic and acidic residues" evidence="1">
    <location>
        <begin position="63"/>
        <end position="72"/>
    </location>
</feature>
<feature type="compositionally biased region" description="Polar residues" evidence="1">
    <location>
        <begin position="48"/>
        <end position="57"/>
    </location>
</feature>
<feature type="compositionally biased region" description="Basic and acidic residues" evidence="1">
    <location>
        <begin position="215"/>
        <end position="225"/>
    </location>
</feature>
<sequence>MNPSSPQRRVLKRSASTASLPTPPRTYRRRARGRSRGSCDSDSDDDNAPSQQHSPVSTDDESERPSGLDERQSRKKRRTTLAQENDDEEAFWMGGNDSKQGDVSGANTKSAAAKSQGPLLYRKLQASASTSQVEQGLLSPPASHRKPVNPPVAPRPTSPSPATTVSEPVTPQPKAKSKPFVDDSPVVGIVDSPSNPFVATPVGEDDDVESVASPKAEDHDDEPVYDKPTVTYVFRGVKRVYQNPMYDPVKKRAISPPPNSKLPVDDPLFSPDPTCKPRLLFPEAHKKRRAKHQKKPVPQARSDSDEEGSDSDADEGLGRGRIKAPNFGAGKLTAESRKAAASNEDDVFC</sequence>
<dbReference type="KEGG" id="cci:CC1G_11560"/>
<evidence type="ECO:0000256" key="1">
    <source>
        <dbReference type="SAM" id="MobiDB-lite"/>
    </source>
</evidence>
<keyword evidence="3" id="KW-1185">Reference proteome</keyword>
<dbReference type="OrthoDB" id="3364608at2759"/>
<feature type="region of interest" description="Disordered" evidence="1">
    <location>
        <begin position="1"/>
        <end position="227"/>
    </location>
</feature>
<evidence type="ECO:0000313" key="3">
    <source>
        <dbReference type="Proteomes" id="UP000001861"/>
    </source>
</evidence>
<name>A8N9Q7_COPC7</name>
<feature type="compositionally biased region" description="Pro residues" evidence="1">
    <location>
        <begin position="148"/>
        <end position="159"/>
    </location>
</feature>
<dbReference type="VEuPathDB" id="FungiDB:CC1G_11560"/>
<dbReference type="eggNOG" id="ENOG502SYMK">
    <property type="taxonomic scope" value="Eukaryota"/>
</dbReference>
<feature type="compositionally biased region" description="Basic residues" evidence="1">
    <location>
        <begin position="26"/>
        <end position="35"/>
    </location>
</feature>
<gene>
    <name evidence="2" type="ORF">CC1G_11560</name>
</gene>
<accession>A8N9Q7</accession>
<dbReference type="Proteomes" id="UP000001861">
    <property type="component" value="Unassembled WGS sequence"/>
</dbReference>
<dbReference type="AlphaFoldDB" id="A8N9Q7"/>
<organism evidence="2 3">
    <name type="scientific">Coprinopsis cinerea (strain Okayama-7 / 130 / ATCC MYA-4618 / FGSC 9003)</name>
    <name type="common">Inky cap fungus</name>
    <name type="synonym">Hormographiella aspergillata</name>
    <dbReference type="NCBI Taxonomy" id="240176"/>
    <lineage>
        <taxon>Eukaryota</taxon>
        <taxon>Fungi</taxon>
        <taxon>Dikarya</taxon>
        <taxon>Basidiomycota</taxon>
        <taxon>Agaricomycotina</taxon>
        <taxon>Agaricomycetes</taxon>
        <taxon>Agaricomycetidae</taxon>
        <taxon>Agaricales</taxon>
        <taxon>Agaricineae</taxon>
        <taxon>Psathyrellaceae</taxon>
        <taxon>Coprinopsis</taxon>
    </lineage>
</organism>
<protein>
    <submittedName>
        <fullName evidence="2">Uncharacterized protein</fullName>
    </submittedName>
</protein>